<organism evidence="2 3">
    <name type="scientific">Tumebacillus lacus</name>
    <dbReference type="NCBI Taxonomy" id="2995335"/>
    <lineage>
        <taxon>Bacteria</taxon>
        <taxon>Bacillati</taxon>
        <taxon>Bacillota</taxon>
        <taxon>Bacilli</taxon>
        <taxon>Bacillales</taxon>
        <taxon>Alicyclobacillaceae</taxon>
        <taxon>Tumebacillus</taxon>
    </lineage>
</organism>
<keyword evidence="1" id="KW-1133">Transmembrane helix</keyword>
<proteinExistence type="predicted"/>
<protein>
    <recommendedName>
        <fullName evidence="4">YcxB-like protein domain-containing protein</fullName>
    </recommendedName>
</protein>
<dbReference type="EMBL" id="JAPMLT010000004">
    <property type="protein sequence ID" value="MCX7570255.1"/>
    <property type="molecule type" value="Genomic_DNA"/>
</dbReference>
<name>A0ABT3X033_9BACL</name>
<dbReference type="Proteomes" id="UP001208017">
    <property type="component" value="Unassembled WGS sequence"/>
</dbReference>
<keyword evidence="3" id="KW-1185">Reference proteome</keyword>
<sequence>MTRKQTLIHNDKGEALKRWSACAGMVGASAFALYLGIVDDKMRWTVIGVIGLSFFLYYFVHYLRYVLTSRLFLVLDEQGVASADGTIHVRWEDVEHFYFDRTKSSIKLVAWTKREEEVAFPTASVVSIPKATKCLEQYGAKVLG</sequence>
<gene>
    <name evidence="2" type="ORF">OS242_09800</name>
</gene>
<feature type="transmembrane region" description="Helical" evidence="1">
    <location>
        <begin position="44"/>
        <end position="63"/>
    </location>
</feature>
<evidence type="ECO:0000313" key="3">
    <source>
        <dbReference type="Proteomes" id="UP001208017"/>
    </source>
</evidence>
<feature type="transmembrane region" description="Helical" evidence="1">
    <location>
        <begin position="21"/>
        <end position="38"/>
    </location>
</feature>
<keyword evidence="1" id="KW-0472">Membrane</keyword>
<evidence type="ECO:0000256" key="1">
    <source>
        <dbReference type="SAM" id="Phobius"/>
    </source>
</evidence>
<accession>A0ABT3X033</accession>
<evidence type="ECO:0008006" key="4">
    <source>
        <dbReference type="Google" id="ProtNLM"/>
    </source>
</evidence>
<dbReference type="RefSeq" id="WP_267151504.1">
    <property type="nucleotide sequence ID" value="NZ_JAPMLT010000004.1"/>
</dbReference>
<reference evidence="2 3" key="1">
    <citation type="submission" date="2022-11" db="EMBL/GenBank/DDBJ databases">
        <title>Study of microbial diversity in lake waters.</title>
        <authorList>
            <person name="Zhang J."/>
        </authorList>
    </citation>
    <scope>NUCLEOTIDE SEQUENCE [LARGE SCALE GENOMIC DNA]</scope>
    <source>
        <strain evidence="2 3">DT12</strain>
    </source>
</reference>
<evidence type="ECO:0000313" key="2">
    <source>
        <dbReference type="EMBL" id="MCX7570255.1"/>
    </source>
</evidence>
<keyword evidence="1" id="KW-0812">Transmembrane</keyword>
<comment type="caution">
    <text evidence="2">The sequence shown here is derived from an EMBL/GenBank/DDBJ whole genome shotgun (WGS) entry which is preliminary data.</text>
</comment>